<dbReference type="InterPro" id="IPR005135">
    <property type="entry name" value="Endo/exonuclease/phosphatase"/>
</dbReference>
<proteinExistence type="predicted"/>
<feature type="domain" description="LTD" evidence="4">
    <location>
        <begin position="27"/>
        <end position="166"/>
    </location>
</feature>
<dbReference type="Pfam" id="PF03372">
    <property type="entry name" value="Exo_endo_phos"/>
    <property type="match status" value="1"/>
</dbReference>
<dbReference type="SUPFAM" id="SSF74853">
    <property type="entry name" value="Lamin A/C globular tail domain"/>
    <property type="match status" value="1"/>
</dbReference>
<evidence type="ECO:0000256" key="2">
    <source>
        <dbReference type="SAM" id="MobiDB-lite"/>
    </source>
</evidence>
<dbReference type="SUPFAM" id="SSF56219">
    <property type="entry name" value="DNase I-like"/>
    <property type="match status" value="1"/>
</dbReference>
<dbReference type="InterPro" id="IPR036907">
    <property type="entry name" value="5'-Nucleotdase_C_sf"/>
</dbReference>
<dbReference type="EMBL" id="FSRJ01000002">
    <property type="protein sequence ID" value="SIN90343.1"/>
    <property type="molecule type" value="Genomic_DNA"/>
</dbReference>
<dbReference type="RefSeq" id="WP_159440969.1">
    <property type="nucleotide sequence ID" value="NZ_FSRJ01000002.1"/>
</dbReference>
<evidence type="ECO:0000313" key="6">
    <source>
        <dbReference type="Proteomes" id="UP000184699"/>
    </source>
</evidence>
<dbReference type="Gene3D" id="3.60.21.10">
    <property type="match status" value="1"/>
</dbReference>
<dbReference type="InterPro" id="IPR047971">
    <property type="entry name" value="ExeM-like"/>
</dbReference>
<dbReference type="GO" id="GO:0016787">
    <property type="term" value="F:hydrolase activity"/>
    <property type="evidence" value="ECO:0007669"/>
    <property type="project" value="InterPro"/>
</dbReference>
<dbReference type="InterPro" id="IPR029052">
    <property type="entry name" value="Metallo-depent_PP-like"/>
</dbReference>
<dbReference type="NCBIfam" id="NF033681">
    <property type="entry name" value="ExeM_NucH_DNase"/>
    <property type="match status" value="1"/>
</dbReference>
<dbReference type="PROSITE" id="PS51841">
    <property type="entry name" value="LTD"/>
    <property type="match status" value="1"/>
</dbReference>
<accession>A0A1N6F4Y9</accession>
<dbReference type="OrthoDB" id="1016457at2"/>
<feature type="chain" id="PRO_5012771502" evidence="3">
    <location>
        <begin position="33"/>
        <end position="1435"/>
    </location>
</feature>
<evidence type="ECO:0000256" key="3">
    <source>
        <dbReference type="SAM" id="SignalP"/>
    </source>
</evidence>
<dbReference type="SUPFAM" id="SSF56300">
    <property type="entry name" value="Metallo-dependent phosphatases"/>
    <property type="match status" value="1"/>
</dbReference>
<dbReference type="Proteomes" id="UP000184699">
    <property type="component" value="Unassembled WGS sequence"/>
</dbReference>
<feature type="region of interest" description="Disordered" evidence="2">
    <location>
        <begin position="199"/>
        <end position="220"/>
    </location>
</feature>
<dbReference type="Pfam" id="PF00932">
    <property type="entry name" value="LTD"/>
    <property type="match status" value="1"/>
</dbReference>
<gene>
    <name evidence="5" type="ORF">SAMN05443544_1749</name>
</gene>
<dbReference type="SUPFAM" id="SSF55816">
    <property type="entry name" value="5'-nucleotidase (syn. UDP-sugar hydrolase), C-terminal domain"/>
    <property type="match status" value="1"/>
</dbReference>
<dbReference type="PANTHER" id="PTHR42834">
    <property type="entry name" value="ENDONUCLEASE/EXONUCLEASE/PHOSPHATASE FAMILY PROTEIN (AFU_ORTHOLOGUE AFUA_3G09210)"/>
    <property type="match status" value="1"/>
</dbReference>
<name>A0A1N6F4Y9_9MICO</name>
<dbReference type="InterPro" id="IPR004843">
    <property type="entry name" value="Calcineurin-like_PHP"/>
</dbReference>
<sequence>MQRRTRNCLSGVALAAAGTLVAGFLGAAPAFAAVDGSGVVINEVYARGGSANQPYQNKFVELYNPTNADVSLAGWSLQYRSATSTGASSGVGALSGTIKSGGYYLIGLNSNGGTGAALPTADASFSVAPSGTNGSLFLAKVPGAINPGNGSVVNNPQVADYVGYGTSANFETAAAAYPGDNAVPGSIVRTGFKDSDDNSKDFAFTATPTPQNSGSPGGPVLPVSKTIAQIQGTDVAASPLVGQAVVTEGIVTADHRVGGYDGIYIQTAGSGGSTDATPKASDGVFVYLHGENPAVSIGDKVRVTGLVEEFNGLTQIRPETAANVELVQATAGLPALTPLPATAVGNTAREAFEGMLIAPSGTYKVVSSHNLNRFGELWLNAGAAMPVKSTETQLPGSKGASDIAAANKASRILLDDGYSIAVRNSNGTDNPAHPGDQPYFTKGTVVRNGDVATFPTSGYVLGFGFNEWRLQPSRPINDASPASVKPTFASLDAAGKVIGNPRPTAAPAVGGDITVAAFNVLNYFTTLTSENPEARGADTAEEFAVQKAKIVKAINGLDADVVALQEIENSVALGEKPDEALADLVAGLNAAAGAGTWKYVKTPEALHDPAITDVITNAIIYKPASVKPSGEAQTIIDETVWDIAREPIAQTFKHGKQFVTVIANHFKSKSGTDPSPQPGQDAFNDERTAQAESLLAFADELSEGRKNAVYLVGDFNSYAKEDPIKVFIDAGWSDLVFSKARGQYTYSFDGELGSLDHVIASPAANSRVTKTAVWSINSPEWAGREYWGPAAETVAEATPFRSSDHDPILVGVGSEAVPGKVDIDLVTVNDFHGRIEQSAPSGGIAALSSAVKQIRAGNPNTVFAAAGDMIGASTFTSFIQYDVPTIESLNAAGLDVSSVGNHEFDQGFADLTDRVMPMADWEYLGANIRDKETGAAALPEYYTQEFDGVTIGFVGAVTDELSSLVSPAGIADITVEDPTEAINRVADQLSDGKSENGEADIIVALVHEGASTTDKSSAVDAGSRFGEIVLGVDANVDAIVSGHTHLAYNHVVTSSDSALFDHAPMPVISSGQYGERFSKMDIQYDRKTKSFTMKNEIFNLMDGTTALFPDDPTVKKIVDDAVVVANELGNVVLGTASADFGRAVASNPDGASSFPENRGGESTLGNLVADVQQWALNVDGTRAVDITFMNPGGLRADLASGEVTYREAANVQPFANTLVTVNLTGAQVKKVLEEQWQPAGASRPFLKLGVNKELTYTYDPTAPAGSHITEILLNGEPIDPAANYLVGANSFLAAGGDNFTTLGLGTGRADTGKIDLESMVDYFEVNPEIAPDNAQRAVGVDVEGDGVYAPGESVTVKLSSLDFSRNEPAAGTVVVSFGGAQLDTSPVDRAYTATLDEIGKATMQFVVPAGTSGPTRFDVTVPTTGTVSSFVLNIG</sequence>
<evidence type="ECO:0000259" key="4">
    <source>
        <dbReference type="PROSITE" id="PS51841"/>
    </source>
</evidence>
<protein>
    <submittedName>
        <fullName evidence="5">5'-nucleotidase</fullName>
    </submittedName>
</protein>
<dbReference type="InterPro" id="IPR008334">
    <property type="entry name" value="5'-Nucleotdase_C"/>
</dbReference>
<dbReference type="Gene3D" id="3.60.10.10">
    <property type="entry name" value="Endonuclease/exonuclease/phosphatase"/>
    <property type="match status" value="1"/>
</dbReference>
<dbReference type="InterPro" id="IPR036691">
    <property type="entry name" value="Endo/exonu/phosph_ase_sf"/>
</dbReference>
<dbReference type="InterPro" id="IPR036415">
    <property type="entry name" value="Lamin_tail_dom_sf"/>
</dbReference>
<evidence type="ECO:0000256" key="1">
    <source>
        <dbReference type="ARBA" id="ARBA00022729"/>
    </source>
</evidence>
<dbReference type="Gene3D" id="3.90.780.10">
    <property type="entry name" value="5'-Nucleotidase, C-terminal domain"/>
    <property type="match status" value="1"/>
</dbReference>
<dbReference type="Pfam" id="PF02872">
    <property type="entry name" value="5_nucleotid_C"/>
    <property type="match status" value="1"/>
</dbReference>
<organism evidence="5 6">
    <name type="scientific">Agromyces cerinus subsp. cerinus</name>
    <dbReference type="NCBI Taxonomy" id="232089"/>
    <lineage>
        <taxon>Bacteria</taxon>
        <taxon>Bacillati</taxon>
        <taxon>Actinomycetota</taxon>
        <taxon>Actinomycetes</taxon>
        <taxon>Micrococcales</taxon>
        <taxon>Microbacteriaceae</taxon>
        <taxon>Agromyces</taxon>
    </lineage>
</organism>
<evidence type="ECO:0000313" key="5">
    <source>
        <dbReference type="EMBL" id="SIN90343.1"/>
    </source>
</evidence>
<dbReference type="InterPro" id="IPR001322">
    <property type="entry name" value="Lamin_tail_dom"/>
</dbReference>
<reference evidence="6" key="1">
    <citation type="submission" date="2016-11" db="EMBL/GenBank/DDBJ databases">
        <authorList>
            <person name="Varghese N."/>
            <person name="Submissions S."/>
        </authorList>
    </citation>
    <scope>NUCLEOTIDE SEQUENCE [LARGE SCALE GENOMIC DNA]</scope>
    <source>
        <strain evidence="6">DSM 8595</strain>
    </source>
</reference>
<dbReference type="PRINTS" id="PR01607">
    <property type="entry name" value="APYRASEFAMLY"/>
</dbReference>
<dbReference type="InterPro" id="IPR006179">
    <property type="entry name" value="5_nucleotidase/apyrase"/>
</dbReference>
<dbReference type="STRING" id="232089.SAMN05443544_1749"/>
<dbReference type="CDD" id="cd04486">
    <property type="entry name" value="YhcR_OBF_like"/>
    <property type="match status" value="1"/>
</dbReference>
<keyword evidence="6" id="KW-1185">Reference proteome</keyword>
<dbReference type="Pfam" id="PF00149">
    <property type="entry name" value="Metallophos"/>
    <property type="match status" value="1"/>
</dbReference>
<feature type="signal peptide" evidence="3">
    <location>
        <begin position="1"/>
        <end position="32"/>
    </location>
</feature>
<dbReference type="GO" id="GO:0009166">
    <property type="term" value="P:nucleotide catabolic process"/>
    <property type="evidence" value="ECO:0007669"/>
    <property type="project" value="InterPro"/>
</dbReference>
<dbReference type="CDD" id="cd10283">
    <property type="entry name" value="MnuA_DNase1-like"/>
    <property type="match status" value="1"/>
</dbReference>
<dbReference type="PANTHER" id="PTHR42834:SF1">
    <property type="entry name" value="ENDONUCLEASE_EXONUCLEASE_PHOSPHATASE FAMILY PROTEIN (AFU_ORTHOLOGUE AFUA_3G09210)"/>
    <property type="match status" value="1"/>
</dbReference>
<keyword evidence="1 3" id="KW-0732">Signal</keyword>